<reference evidence="2 3" key="1">
    <citation type="submission" date="2016-11" db="EMBL/GenBank/DDBJ databases">
        <title>Complete genome sequence of thermophilic cyanobacteria strain Synechococcus sp. PCC6715.</title>
        <authorList>
            <person name="Tang J."/>
            <person name="Daroch M."/>
            <person name="Liang Y."/>
            <person name="Jiang D."/>
            <person name="Shah M."/>
        </authorList>
    </citation>
    <scope>NUCLEOTIDE SEQUENCE [LARGE SCALE GENOMIC DNA]</scope>
    <source>
        <strain evidence="2 3">PCC 6715</strain>
    </source>
</reference>
<keyword evidence="1" id="KW-1133">Transmembrane helix</keyword>
<dbReference type="EMBL" id="CP018092">
    <property type="protein sequence ID" value="ATS18070.1"/>
    <property type="molecule type" value="Genomic_DNA"/>
</dbReference>
<keyword evidence="1" id="KW-0812">Transmembrane</keyword>
<evidence type="ECO:0000313" key="2">
    <source>
        <dbReference type="EMBL" id="ATS18070.1"/>
    </source>
</evidence>
<sequence>MNSRNFWWHHPWRMVGVALVLLGGLLWGWFYPHALQTELVRIPRQPHQVLVSRLYLPLTGTPPYPTLMLWHGVKNYWLNVKHY</sequence>
<gene>
    <name evidence="2" type="ORF">BRW62_04120</name>
</gene>
<name>A0A2D2Q0N0_PARLV</name>
<dbReference type="AlphaFoldDB" id="A0A2D2Q0N0"/>
<protein>
    <recommendedName>
        <fullName evidence="4">Alpha/beta hydrolase</fullName>
    </recommendedName>
</protein>
<evidence type="ECO:0008006" key="4">
    <source>
        <dbReference type="Google" id="ProtNLM"/>
    </source>
</evidence>
<organism evidence="2 3">
    <name type="scientific">Parathermosynechococcus lividus PCC 6715</name>
    <dbReference type="NCBI Taxonomy" id="1917166"/>
    <lineage>
        <taxon>Bacteria</taxon>
        <taxon>Bacillati</taxon>
        <taxon>Cyanobacteriota</taxon>
        <taxon>Cyanophyceae</taxon>
        <taxon>Acaryochloridales</taxon>
        <taxon>Thermosynechococcaceae</taxon>
        <taxon>Parathermosynechococcus</taxon>
    </lineage>
</organism>
<keyword evidence="3" id="KW-1185">Reference proteome</keyword>
<evidence type="ECO:0000313" key="3">
    <source>
        <dbReference type="Proteomes" id="UP000231057"/>
    </source>
</evidence>
<dbReference type="RefSeq" id="WP_099798423.1">
    <property type="nucleotide sequence ID" value="NZ_CP018092.1"/>
</dbReference>
<reference evidence="3" key="2">
    <citation type="journal article" date="2022" name="Front. Microbiol.">
        <title>Comparative Genomic Analysis Revealed Distinct Molecular Components and Organization of CO2-Concentrating Mechanism in Thermophilic Cyanobacteria.</title>
        <authorList>
            <person name="Tang J."/>
            <person name="Zhou H."/>
            <person name="Yao D."/>
            <person name="Riaz S."/>
            <person name="You D."/>
            <person name="Klepacz-Smolka A."/>
            <person name="Daroch M."/>
        </authorList>
    </citation>
    <scope>NUCLEOTIDE SEQUENCE [LARGE SCALE GENOMIC DNA]</scope>
    <source>
        <strain evidence="3">PCC 6715</strain>
    </source>
</reference>
<keyword evidence="1" id="KW-0472">Membrane</keyword>
<feature type="transmembrane region" description="Helical" evidence="1">
    <location>
        <begin position="12"/>
        <end position="31"/>
    </location>
</feature>
<accession>A0A2D2Q0N0</accession>
<proteinExistence type="predicted"/>
<dbReference type="KEGG" id="slw:BRW62_04120"/>
<evidence type="ECO:0000256" key="1">
    <source>
        <dbReference type="SAM" id="Phobius"/>
    </source>
</evidence>
<dbReference type="Proteomes" id="UP000231057">
    <property type="component" value="Chromosome"/>
</dbReference>